<evidence type="ECO:0000313" key="1">
    <source>
        <dbReference type="EMBL" id="MPC59438.1"/>
    </source>
</evidence>
<keyword evidence="2" id="KW-1185">Reference proteome</keyword>
<organism evidence="1 2">
    <name type="scientific">Portunus trituberculatus</name>
    <name type="common">Swimming crab</name>
    <name type="synonym">Neptunus trituberculatus</name>
    <dbReference type="NCBI Taxonomy" id="210409"/>
    <lineage>
        <taxon>Eukaryota</taxon>
        <taxon>Metazoa</taxon>
        <taxon>Ecdysozoa</taxon>
        <taxon>Arthropoda</taxon>
        <taxon>Crustacea</taxon>
        <taxon>Multicrustacea</taxon>
        <taxon>Malacostraca</taxon>
        <taxon>Eumalacostraca</taxon>
        <taxon>Eucarida</taxon>
        <taxon>Decapoda</taxon>
        <taxon>Pleocyemata</taxon>
        <taxon>Brachyura</taxon>
        <taxon>Eubrachyura</taxon>
        <taxon>Portunoidea</taxon>
        <taxon>Portunidae</taxon>
        <taxon>Portuninae</taxon>
        <taxon>Portunus</taxon>
    </lineage>
</organism>
<comment type="caution">
    <text evidence="1">The sequence shown here is derived from an EMBL/GenBank/DDBJ whole genome shotgun (WGS) entry which is preliminary data.</text>
</comment>
<accession>A0A5B7GQU8</accession>
<dbReference type="AlphaFoldDB" id="A0A5B7GQU8"/>
<sequence>MMLMSAPRVSLKCRVSYLFHNTSVELGLLQL</sequence>
<dbReference type="EMBL" id="VSRR010016563">
    <property type="protein sequence ID" value="MPC59438.1"/>
    <property type="molecule type" value="Genomic_DNA"/>
</dbReference>
<reference evidence="1 2" key="1">
    <citation type="submission" date="2019-05" db="EMBL/GenBank/DDBJ databases">
        <title>Another draft genome of Portunus trituberculatus and its Hox gene families provides insights of decapod evolution.</title>
        <authorList>
            <person name="Jeong J.-H."/>
            <person name="Song I."/>
            <person name="Kim S."/>
            <person name="Choi T."/>
            <person name="Kim D."/>
            <person name="Ryu S."/>
            <person name="Kim W."/>
        </authorList>
    </citation>
    <scope>NUCLEOTIDE SEQUENCE [LARGE SCALE GENOMIC DNA]</scope>
    <source>
        <tissue evidence="1">Muscle</tissue>
    </source>
</reference>
<dbReference type="Proteomes" id="UP000324222">
    <property type="component" value="Unassembled WGS sequence"/>
</dbReference>
<proteinExistence type="predicted"/>
<gene>
    <name evidence="1" type="ORF">E2C01_053457</name>
</gene>
<name>A0A5B7GQU8_PORTR</name>
<protein>
    <submittedName>
        <fullName evidence="1">Uncharacterized protein</fullName>
    </submittedName>
</protein>
<evidence type="ECO:0000313" key="2">
    <source>
        <dbReference type="Proteomes" id="UP000324222"/>
    </source>
</evidence>